<dbReference type="Gene3D" id="3.40.50.360">
    <property type="match status" value="1"/>
</dbReference>
<comment type="caution">
    <text evidence="4">The sequence shown here is derived from an EMBL/GenBank/DDBJ whole genome shotgun (WGS) entry which is preliminary data.</text>
</comment>
<feature type="domain" description="NADPH-dependent FMN reductase-like" evidence="3">
    <location>
        <begin position="1"/>
        <end position="129"/>
    </location>
</feature>
<evidence type="ECO:0000259" key="3">
    <source>
        <dbReference type="Pfam" id="PF03358"/>
    </source>
</evidence>
<dbReference type="PANTHER" id="PTHR43278">
    <property type="entry name" value="NAD(P)H-DEPENDENT FMN-CONTAINING OXIDOREDUCTASE YWQN-RELATED"/>
    <property type="match status" value="1"/>
</dbReference>
<protein>
    <submittedName>
        <fullName evidence="4">Flavodoxin family protein</fullName>
    </submittedName>
</protein>
<dbReference type="Proteomes" id="UP001623592">
    <property type="component" value="Unassembled WGS sequence"/>
</dbReference>
<gene>
    <name evidence="4" type="ORF">ACJDT4_10770</name>
</gene>
<keyword evidence="5" id="KW-1185">Reference proteome</keyword>
<keyword evidence="2" id="KW-0288">FMN</keyword>
<dbReference type="SUPFAM" id="SSF52218">
    <property type="entry name" value="Flavoproteins"/>
    <property type="match status" value="1"/>
</dbReference>
<evidence type="ECO:0000256" key="2">
    <source>
        <dbReference type="ARBA" id="ARBA00022643"/>
    </source>
</evidence>
<dbReference type="RefSeq" id="WP_406787565.1">
    <property type="nucleotide sequence ID" value="NZ_JBJIAA010000008.1"/>
</dbReference>
<dbReference type="EMBL" id="JBJIAA010000008">
    <property type="protein sequence ID" value="MFL0250904.1"/>
    <property type="molecule type" value="Genomic_DNA"/>
</dbReference>
<sequence>MKVIAINGSPRKNKNTATLLTKALEGAASCGAETELIHLYAQNYKGCVSCFACKLKDSKSYGKCALKDDLAPILEKVSNADAIILGSPIYFHSITSGMKAFLERLIFQYLVYDTNHSSLFQRKIPVGFIYTMNVSNEQFKAKYENNLKSMQMYIEKTFGSFESLIVNDTYQFDNYSKYVAPLFDEKKKRKVKEEQFPKDCQNAFDMGMRFAKQASISAI</sequence>
<name>A0ABW8TIY8_9CLOT</name>
<evidence type="ECO:0000313" key="4">
    <source>
        <dbReference type="EMBL" id="MFL0250904.1"/>
    </source>
</evidence>
<accession>A0ABW8TIY8</accession>
<reference evidence="4 5" key="1">
    <citation type="submission" date="2024-11" db="EMBL/GenBank/DDBJ databases">
        <authorList>
            <person name="Heng Y.C."/>
            <person name="Lim A.C.H."/>
            <person name="Lee J.K.Y."/>
            <person name="Kittelmann S."/>
        </authorList>
    </citation>
    <scope>NUCLEOTIDE SEQUENCE [LARGE SCALE GENOMIC DNA]</scope>
    <source>
        <strain evidence="4 5">WILCCON 0114</strain>
    </source>
</reference>
<dbReference type="PANTHER" id="PTHR43278:SF2">
    <property type="entry name" value="IRON-SULFUR FLAVOPROTEIN"/>
    <property type="match status" value="1"/>
</dbReference>
<proteinExistence type="predicted"/>
<keyword evidence="1" id="KW-0285">Flavoprotein</keyword>
<dbReference type="InterPro" id="IPR051796">
    <property type="entry name" value="ISF_SsuE-like"/>
</dbReference>
<dbReference type="InterPro" id="IPR005025">
    <property type="entry name" value="FMN_Rdtase-like_dom"/>
</dbReference>
<evidence type="ECO:0000313" key="5">
    <source>
        <dbReference type="Proteomes" id="UP001623592"/>
    </source>
</evidence>
<evidence type="ECO:0000256" key="1">
    <source>
        <dbReference type="ARBA" id="ARBA00022630"/>
    </source>
</evidence>
<dbReference type="InterPro" id="IPR029039">
    <property type="entry name" value="Flavoprotein-like_sf"/>
</dbReference>
<dbReference type="Pfam" id="PF03358">
    <property type="entry name" value="FMN_red"/>
    <property type="match status" value="1"/>
</dbReference>
<organism evidence="4 5">
    <name type="scientific">Clostridium neuense</name>
    <dbReference type="NCBI Taxonomy" id="1728934"/>
    <lineage>
        <taxon>Bacteria</taxon>
        <taxon>Bacillati</taxon>
        <taxon>Bacillota</taxon>
        <taxon>Clostridia</taxon>
        <taxon>Eubacteriales</taxon>
        <taxon>Clostridiaceae</taxon>
        <taxon>Clostridium</taxon>
    </lineage>
</organism>